<reference evidence="3 4" key="1">
    <citation type="submission" date="2019-12" db="EMBL/GenBank/DDBJ databases">
        <title>A genome sequence resource for the geographically widespread anthracnose pathogen Colletotrichum asianum.</title>
        <authorList>
            <person name="Meng Y."/>
        </authorList>
    </citation>
    <scope>NUCLEOTIDE SEQUENCE [LARGE SCALE GENOMIC DNA]</scope>
    <source>
        <strain evidence="3 4">ICMP 18580</strain>
    </source>
</reference>
<evidence type="ECO:0000259" key="2">
    <source>
        <dbReference type="Pfam" id="PF08881"/>
    </source>
</evidence>
<dbReference type="InterPro" id="IPR036673">
    <property type="entry name" value="Cyanovirin-N_sf"/>
</dbReference>
<dbReference type="OrthoDB" id="2947935at2759"/>
<dbReference type="Proteomes" id="UP000434172">
    <property type="component" value="Unassembled WGS sequence"/>
</dbReference>
<dbReference type="Pfam" id="PF08881">
    <property type="entry name" value="CVNH"/>
    <property type="match status" value="1"/>
</dbReference>
<evidence type="ECO:0000256" key="1">
    <source>
        <dbReference type="SAM" id="SignalP"/>
    </source>
</evidence>
<keyword evidence="1" id="KW-0732">Signal</keyword>
<protein>
    <submittedName>
        <fullName evidence="3">Cvnh domain-containing protein</fullName>
    </submittedName>
</protein>
<evidence type="ECO:0000313" key="3">
    <source>
        <dbReference type="EMBL" id="KAF0327951.1"/>
    </source>
</evidence>
<feature type="domain" description="Cyanovirin-N" evidence="2">
    <location>
        <begin position="35"/>
        <end position="141"/>
    </location>
</feature>
<gene>
    <name evidence="3" type="ORF">GQ607_004782</name>
</gene>
<sequence>MGLTNLAMVVILSIFASTTIARTCPLESDCIQNLCKDITYDIGGPDYETPIVLNARCKNDAGNEVLTWIDLRWCIGNFDGFLKWADAGGHKCKGCRLQQDPKEKGSTLYLYCSNCPRKNWFWRGNNWSWLDLSYGIWVRNGAIGCYDHYGSKTDSLKTLGKI</sequence>
<dbReference type="SUPFAM" id="SSF51322">
    <property type="entry name" value="Cyanovirin-N"/>
    <property type="match status" value="1"/>
</dbReference>
<feature type="chain" id="PRO_5034970101" evidence="1">
    <location>
        <begin position="22"/>
        <end position="162"/>
    </location>
</feature>
<dbReference type="EMBL" id="WOWK01000020">
    <property type="protein sequence ID" value="KAF0327951.1"/>
    <property type="molecule type" value="Genomic_DNA"/>
</dbReference>
<dbReference type="InterPro" id="IPR011058">
    <property type="entry name" value="Cyanovirin-N"/>
</dbReference>
<accession>A0A8H3WLF8</accession>
<evidence type="ECO:0000313" key="4">
    <source>
        <dbReference type="Proteomes" id="UP000434172"/>
    </source>
</evidence>
<feature type="signal peptide" evidence="1">
    <location>
        <begin position="1"/>
        <end position="21"/>
    </location>
</feature>
<keyword evidence="4" id="KW-1185">Reference proteome</keyword>
<comment type="caution">
    <text evidence="3">The sequence shown here is derived from an EMBL/GenBank/DDBJ whole genome shotgun (WGS) entry which is preliminary data.</text>
</comment>
<organism evidence="3 4">
    <name type="scientific">Colletotrichum asianum</name>
    <dbReference type="NCBI Taxonomy" id="702518"/>
    <lineage>
        <taxon>Eukaryota</taxon>
        <taxon>Fungi</taxon>
        <taxon>Dikarya</taxon>
        <taxon>Ascomycota</taxon>
        <taxon>Pezizomycotina</taxon>
        <taxon>Sordariomycetes</taxon>
        <taxon>Hypocreomycetidae</taxon>
        <taxon>Glomerellales</taxon>
        <taxon>Glomerellaceae</taxon>
        <taxon>Colletotrichum</taxon>
        <taxon>Colletotrichum gloeosporioides species complex</taxon>
    </lineage>
</organism>
<proteinExistence type="predicted"/>
<dbReference type="Gene3D" id="2.30.60.10">
    <property type="entry name" value="Cyanovirin-N"/>
    <property type="match status" value="1"/>
</dbReference>
<dbReference type="AlphaFoldDB" id="A0A8H3WLF8"/>
<name>A0A8H3WLF8_9PEZI</name>